<dbReference type="AlphaFoldDB" id="A0A1G9JPD3"/>
<reference evidence="2 3" key="1">
    <citation type="submission" date="2016-10" db="EMBL/GenBank/DDBJ databases">
        <authorList>
            <person name="de Groot N.N."/>
        </authorList>
    </citation>
    <scope>NUCLEOTIDE SEQUENCE [LARGE SCALE GENOMIC DNA]</scope>
    <source>
        <strain evidence="2 3">CGMCC 1.9159</strain>
    </source>
</reference>
<dbReference type="Proteomes" id="UP000199475">
    <property type="component" value="Unassembled WGS sequence"/>
</dbReference>
<dbReference type="STRING" id="686624.SAMN04488242_1388"/>
<proteinExistence type="predicted"/>
<evidence type="ECO:0008006" key="4">
    <source>
        <dbReference type="Google" id="ProtNLM"/>
    </source>
</evidence>
<dbReference type="RefSeq" id="WP_093250298.1">
    <property type="nucleotide sequence ID" value="NZ_FNGP01000002.1"/>
</dbReference>
<evidence type="ECO:0000313" key="3">
    <source>
        <dbReference type="Proteomes" id="UP000199475"/>
    </source>
</evidence>
<evidence type="ECO:0000256" key="1">
    <source>
        <dbReference type="SAM" id="SignalP"/>
    </source>
</evidence>
<dbReference type="EMBL" id="FNGP01000002">
    <property type="protein sequence ID" value="SDL39420.1"/>
    <property type="molecule type" value="Genomic_DNA"/>
</dbReference>
<feature type="signal peptide" evidence="1">
    <location>
        <begin position="1"/>
        <end position="19"/>
    </location>
</feature>
<keyword evidence="1" id="KW-0732">Signal</keyword>
<evidence type="ECO:0000313" key="2">
    <source>
        <dbReference type="EMBL" id="SDL39420.1"/>
    </source>
</evidence>
<keyword evidence="3" id="KW-1185">Reference proteome</keyword>
<accession>A0A1G9JPD3</accession>
<gene>
    <name evidence="2" type="ORF">SAMN04488242_1388</name>
</gene>
<feature type="chain" id="PRO_5038726391" description="DivIVA domain-containing protein" evidence="1">
    <location>
        <begin position="20"/>
        <end position="133"/>
    </location>
</feature>
<protein>
    <recommendedName>
        <fullName evidence="4">DivIVA domain-containing protein</fullName>
    </recommendedName>
</protein>
<organism evidence="2 3">
    <name type="scientific">Tessaracoccus oleiagri</name>
    <dbReference type="NCBI Taxonomy" id="686624"/>
    <lineage>
        <taxon>Bacteria</taxon>
        <taxon>Bacillati</taxon>
        <taxon>Actinomycetota</taxon>
        <taxon>Actinomycetes</taxon>
        <taxon>Propionibacteriales</taxon>
        <taxon>Propionibacteriaceae</taxon>
        <taxon>Tessaracoccus</taxon>
    </lineage>
</organism>
<name>A0A1G9JPD3_9ACTN</name>
<sequence>MIVLIVVAAFAVMAAAAIAGTGRLGEWQEPVDDSPKGHLPDGDVDEAFFEELVTPTATYGYDRAEVDAVYEVLAQGAFPSDDPRFGIVRGGYRMQFVDEVLRRAAVAHNARIALPAGPALAPDDRMDPSTTKE</sequence>
<dbReference type="OrthoDB" id="3733964at2"/>